<keyword evidence="3" id="KW-1185">Reference proteome</keyword>
<dbReference type="EMBL" id="BAABME010013606">
    <property type="protein sequence ID" value="GAA0186344.1"/>
    <property type="molecule type" value="Genomic_DNA"/>
</dbReference>
<comment type="caution">
    <text evidence="2">The sequence shown here is derived from an EMBL/GenBank/DDBJ whole genome shotgun (WGS) entry which is preliminary data.</text>
</comment>
<gene>
    <name evidence="2" type="ORF">LIER_33632</name>
</gene>
<feature type="region of interest" description="Disordered" evidence="1">
    <location>
        <begin position="1"/>
        <end position="21"/>
    </location>
</feature>
<evidence type="ECO:0000256" key="1">
    <source>
        <dbReference type="SAM" id="MobiDB-lite"/>
    </source>
</evidence>
<evidence type="ECO:0000313" key="3">
    <source>
        <dbReference type="Proteomes" id="UP001454036"/>
    </source>
</evidence>
<dbReference type="Proteomes" id="UP001454036">
    <property type="component" value="Unassembled WGS sequence"/>
</dbReference>
<feature type="compositionally biased region" description="Polar residues" evidence="1">
    <location>
        <begin position="7"/>
        <end position="18"/>
    </location>
</feature>
<evidence type="ECO:0000313" key="2">
    <source>
        <dbReference type="EMBL" id="GAA0186344.1"/>
    </source>
</evidence>
<name>A0AAV3RZH6_LITER</name>
<sequence>MADETLQEATPSNVNSEEQLQRHRVVTPDRDAVMAMAVQTPSRSTHRFDSRSKVNVTCTFCHRSGHDISSCFSKHGFSEWWGIVLEVRTGSGAQTRWKSTTWWIRRVCPSWAWARIGYGTLCASSSGHNRGSTTSVGS</sequence>
<protein>
    <submittedName>
        <fullName evidence="2">Uncharacterized protein</fullName>
    </submittedName>
</protein>
<organism evidence="2 3">
    <name type="scientific">Lithospermum erythrorhizon</name>
    <name type="common">Purple gromwell</name>
    <name type="synonym">Lithospermum officinale var. erythrorhizon</name>
    <dbReference type="NCBI Taxonomy" id="34254"/>
    <lineage>
        <taxon>Eukaryota</taxon>
        <taxon>Viridiplantae</taxon>
        <taxon>Streptophyta</taxon>
        <taxon>Embryophyta</taxon>
        <taxon>Tracheophyta</taxon>
        <taxon>Spermatophyta</taxon>
        <taxon>Magnoliopsida</taxon>
        <taxon>eudicotyledons</taxon>
        <taxon>Gunneridae</taxon>
        <taxon>Pentapetalae</taxon>
        <taxon>asterids</taxon>
        <taxon>lamiids</taxon>
        <taxon>Boraginales</taxon>
        <taxon>Boraginaceae</taxon>
        <taxon>Boraginoideae</taxon>
        <taxon>Lithospermeae</taxon>
        <taxon>Lithospermum</taxon>
    </lineage>
</organism>
<dbReference type="AlphaFoldDB" id="A0AAV3RZH6"/>
<reference evidence="2 3" key="1">
    <citation type="submission" date="2024-01" db="EMBL/GenBank/DDBJ databases">
        <title>The complete chloroplast genome sequence of Lithospermum erythrorhizon: insights into the phylogenetic relationship among Boraginaceae species and the maternal lineages of purple gromwells.</title>
        <authorList>
            <person name="Okada T."/>
            <person name="Watanabe K."/>
        </authorList>
    </citation>
    <scope>NUCLEOTIDE SEQUENCE [LARGE SCALE GENOMIC DNA]</scope>
</reference>
<accession>A0AAV3RZH6</accession>
<proteinExistence type="predicted"/>